<proteinExistence type="predicted"/>
<feature type="domain" description="TadE-like" evidence="1">
    <location>
        <begin position="13"/>
        <end position="55"/>
    </location>
</feature>
<evidence type="ECO:0000259" key="1">
    <source>
        <dbReference type="Pfam" id="PF07811"/>
    </source>
</evidence>
<accession>A0A432MHF2</accession>
<organism evidence="2 3">
    <name type="scientific">Tautonia sociabilis</name>
    <dbReference type="NCBI Taxonomy" id="2080755"/>
    <lineage>
        <taxon>Bacteria</taxon>
        <taxon>Pseudomonadati</taxon>
        <taxon>Planctomycetota</taxon>
        <taxon>Planctomycetia</taxon>
        <taxon>Isosphaerales</taxon>
        <taxon>Isosphaeraceae</taxon>
        <taxon>Tautonia</taxon>
    </lineage>
</organism>
<sequence>MVRTVRAGERRSGAAAVEMAVVLPLFIALILGTIEASRLGMVSQLLHVAARDACRAAVLPGATEAGVRARVDATLAGSGIDPTMVISTTAASSWTTAPAPNPITVTLSVPFDRVSWLGDPFAFGGTTVTASATMCSEKDD</sequence>
<dbReference type="RefSeq" id="WP_126726390.1">
    <property type="nucleotide sequence ID" value="NZ_RYZH01000030.1"/>
</dbReference>
<dbReference type="Pfam" id="PF07811">
    <property type="entry name" value="TadE"/>
    <property type="match status" value="1"/>
</dbReference>
<reference evidence="2 3" key="2">
    <citation type="submission" date="2019-01" db="EMBL/GenBank/DDBJ databases">
        <title>Tautonia sociabilis, a novel thermotolerant planctomycete of Isosphaeraceae family, isolated from a 4000 m deep subterranean habitat.</title>
        <authorList>
            <person name="Kovaleva O.L."/>
            <person name="Elcheninov A.G."/>
            <person name="Van Heerden E."/>
            <person name="Toshchakov S.V."/>
            <person name="Novikov A."/>
            <person name="Bonch-Osmolovskaya E.A."/>
            <person name="Kublanov I.V."/>
        </authorList>
    </citation>
    <scope>NUCLEOTIDE SEQUENCE [LARGE SCALE GENOMIC DNA]</scope>
    <source>
        <strain evidence="2 3">GM2012</strain>
    </source>
</reference>
<dbReference type="Proteomes" id="UP000280296">
    <property type="component" value="Unassembled WGS sequence"/>
</dbReference>
<dbReference type="OrthoDB" id="278387at2"/>
<name>A0A432MHF2_9BACT</name>
<evidence type="ECO:0000313" key="3">
    <source>
        <dbReference type="Proteomes" id="UP000280296"/>
    </source>
</evidence>
<dbReference type="InterPro" id="IPR012495">
    <property type="entry name" value="TadE-like_dom"/>
</dbReference>
<dbReference type="EMBL" id="RYZH01000030">
    <property type="protein sequence ID" value="RUL86728.1"/>
    <property type="molecule type" value="Genomic_DNA"/>
</dbReference>
<keyword evidence="3" id="KW-1185">Reference proteome</keyword>
<evidence type="ECO:0000313" key="2">
    <source>
        <dbReference type="EMBL" id="RUL86728.1"/>
    </source>
</evidence>
<protein>
    <submittedName>
        <fullName evidence="2">Pilus assembly protein</fullName>
    </submittedName>
</protein>
<dbReference type="AlphaFoldDB" id="A0A432MHF2"/>
<gene>
    <name evidence="2" type="ORF">TsocGM_15595</name>
</gene>
<comment type="caution">
    <text evidence="2">The sequence shown here is derived from an EMBL/GenBank/DDBJ whole genome shotgun (WGS) entry which is preliminary data.</text>
</comment>
<reference evidence="2 3" key="1">
    <citation type="submission" date="2018-12" db="EMBL/GenBank/DDBJ databases">
        <authorList>
            <person name="Toschakov S.V."/>
        </authorList>
    </citation>
    <scope>NUCLEOTIDE SEQUENCE [LARGE SCALE GENOMIC DNA]</scope>
    <source>
        <strain evidence="2 3">GM2012</strain>
    </source>
</reference>